<evidence type="ECO:0000313" key="3">
    <source>
        <dbReference type="Proteomes" id="UP000234331"/>
    </source>
</evidence>
<evidence type="ECO:0000313" key="2">
    <source>
        <dbReference type="EMBL" id="SNQ46652.1"/>
    </source>
</evidence>
<feature type="region of interest" description="Disordered" evidence="1">
    <location>
        <begin position="49"/>
        <end position="73"/>
    </location>
</feature>
<proteinExistence type="predicted"/>
<evidence type="ECO:0000256" key="1">
    <source>
        <dbReference type="SAM" id="MobiDB-lite"/>
    </source>
</evidence>
<dbReference type="Proteomes" id="UP000234331">
    <property type="component" value="Unassembled WGS sequence"/>
</dbReference>
<dbReference type="AlphaFoldDB" id="A0A2I2KLW6"/>
<name>A0A2I2KLW6_9ACTN</name>
<organism evidence="2 3">
    <name type="scientific">Frankia canadensis</name>
    <dbReference type="NCBI Taxonomy" id="1836972"/>
    <lineage>
        <taxon>Bacteria</taxon>
        <taxon>Bacillati</taxon>
        <taxon>Actinomycetota</taxon>
        <taxon>Actinomycetes</taxon>
        <taxon>Frankiales</taxon>
        <taxon>Frankiaceae</taxon>
        <taxon>Frankia</taxon>
    </lineage>
</organism>
<gene>
    <name evidence="2" type="ORF">FRACA_150024</name>
</gene>
<sequence length="73" mass="8682">MPRPRHPIKELECLLREAERQGWIVEKGRKYFKIYCPCGAHKHTVHLTPSSSGYERNLRGHLRRQTCREEDVP</sequence>
<dbReference type="EMBL" id="FZMO01000057">
    <property type="protein sequence ID" value="SNQ46652.1"/>
    <property type="molecule type" value="Genomic_DNA"/>
</dbReference>
<keyword evidence="3" id="KW-1185">Reference proteome</keyword>
<protein>
    <submittedName>
        <fullName evidence="2">Uncharacterized protein</fullName>
    </submittedName>
</protein>
<reference evidence="2 3" key="1">
    <citation type="submission" date="2017-06" db="EMBL/GenBank/DDBJ databases">
        <authorList>
            <person name="Kim H.J."/>
            <person name="Triplett B.A."/>
        </authorList>
    </citation>
    <scope>NUCLEOTIDE SEQUENCE [LARGE SCALE GENOMIC DNA]</scope>
    <source>
        <strain evidence="2">FRACA_ARgP5</strain>
    </source>
</reference>
<dbReference type="OrthoDB" id="3700275at2"/>
<accession>A0A2I2KLW6</accession>